<dbReference type="EC" id="5.6.2.4" evidence="13"/>
<dbReference type="Pfam" id="PF00580">
    <property type="entry name" value="UvrD-helicase"/>
    <property type="match status" value="1"/>
</dbReference>
<keyword evidence="5 15" id="KW-0378">Hydrolase</keyword>
<feature type="binding site" evidence="15">
    <location>
        <begin position="46"/>
        <end position="53"/>
    </location>
    <ligand>
        <name>ATP</name>
        <dbReference type="ChEBI" id="CHEBI:30616"/>
    </ligand>
</feature>
<dbReference type="PROSITE" id="PS51198">
    <property type="entry name" value="UVRD_HELICASE_ATP_BIND"/>
    <property type="match status" value="1"/>
</dbReference>
<dbReference type="InterPro" id="IPR014017">
    <property type="entry name" value="DNA_helicase_UvrD-like_C"/>
</dbReference>
<dbReference type="InterPro" id="IPR013986">
    <property type="entry name" value="DExx_box_DNA_helicase_dom_sf"/>
</dbReference>
<dbReference type="RefSeq" id="WP_129427751.1">
    <property type="nucleotide sequence ID" value="NZ_SDWV01000016.1"/>
</dbReference>
<evidence type="ECO:0000256" key="6">
    <source>
        <dbReference type="ARBA" id="ARBA00022806"/>
    </source>
</evidence>
<dbReference type="GO" id="GO:0033202">
    <property type="term" value="C:DNA helicase complex"/>
    <property type="evidence" value="ECO:0007669"/>
    <property type="project" value="TreeGrafter"/>
</dbReference>
<evidence type="ECO:0000256" key="11">
    <source>
        <dbReference type="ARBA" id="ARBA00023235"/>
    </source>
</evidence>
<dbReference type="GO" id="GO:0005524">
    <property type="term" value="F:ATP binding"/>
    <property type="evidence" value="ECO:0007669"/>
    <property type="project" value="UniProtKB-UniRule"/>
</dbReference>
<sequence>MTTLAPPPVDITTPEQLREVMDADFVFSDEQFQAITAPLEPAVIIAGAGSGKTTVMAARVVWLIATGRVAPHEILGLTFTTKATAELATRIRDNLARARLIDPDRQRAVDAEEPDEADEPTVSTYHSYAANLLAEHGLRIGHEPDSRLIADALRYQLAGRAVQRHVRPVEHLTDSPPHAIAGLLALDGQLSEHLVDPDVLRAHDAADRARFEEGMVGESRKTYLDRNLKAISAIDRRAELLELIDGYRSLKSQLGLVDFSDQIALAARLAQECPEVGEAERDKFKVVLLDEYQDTSVAQAMMLSRLFSGTDAEHGRGHAVTAVGDPNQAIYGWRGASVSNILDFDKDFPAREGRARRFTLAVNRRSDRRILETANHLAATLYDTTPDSGRLVPADDAGPGEVGVTVHATWDDELDWLADRVRRSHATMDEPAWRGIGVLTRDNSHAAAVFDRLSEHEIPVEIVGLKGLLRLPEVAEVVAMLTLIGDVTANADLLTVLSGARWAVGPRDLALLGRRSRDIAGRHGSDGAEVPLETELLGAVDGADPTEIASLSDALADPGDLDYSPEARERFTLLSDELRRLRQAAGEPLLDLVRRIIDVTGIDVELASSSSPAAAARRDNLDLFVQAVSEFQGLDGQITLAALLAWLEAEDEFGQGLDVATPSEADSVKLLTVHRAKGLEWHTVFLVGVCEEKFPTTQGRSTSVTVPHVLPVALRGDSQDLAPLRGYTPDDIESFKKETKARDAVEELRLAYVAWTRAKHRLFVSAWCFAPHRKTGTGPSAYARATREAVESWGEVPERWQDCPQRGDANPYAAVVADLPWPISHHTPEVERRHEAARVLAAVRWGPWQPAPVDDLLVQERIEAWDREIDRLVAEASRGEDGDRRVPLPSSLSATALARLRDQPDEFARDLVRPMPRPPASQARFGTRFHAWVEGRLGQQQLLLDPDDLPGRYDSGIEDDADLQILQDAFEAGPFADRAPHAVEAPFALVLAGQVVRGRIDAVYAEPDGGFLVVDWKTSRHETSDPLQLALYRLAWSELTGTPLEQVRAAFHYVRSGRTVEPPDLPDRAGLEQLLEL</sequence>
<organism evidence="18 19">
    <name type="scientific">Nocardioides zhouii</name>
    <dbReference type="NCBI Taxonomy" id="1168729"/>
    <lineage>
        <taxon>Bacteria</taxon>
        <taxon>Bacillati</taxon>
        <taxon>Actinomycetota</taxon>
        <taxon>Actinomycetes</taxon>
        <taxon>Propionibacteriales</taxon>
        <taxon>Nocardioidaceae</taxon>
        <taxon>Nocardioides</taxon>
    </lineage>
</organism>
<keyword evidence="4" id="KW-0227">DNA damage</keyword>
<evidence type="ECO:0000256" key="15">
    <source>
        <dbReference type="PROSITE-ProRule" id="PRU00560"/>
    </source>
</evidence>
<feature type="domain" description="UvrD-like helicase C-terminal" evidence="17">
    <location>
        <begin position="368"/>
        <end position="678"/>
    </location>
</feature>
<evidence type="ECO:0000256" key="4">
    <source>
        <dbReference type="ARBA" id="ARBA00022763"/>
    </source>
</evidence>
<keyword evidence="7" id="KW-0269">Exonuclease</keyword>
<dbReference type="Pfam" id="PF12705">
    <property type="entry name" value="PDDEXK_1"/>
    <property type="match status" value="1"/>
</dbReference>
<dbReference type="Proteomes" id="UP000291101">
    <property type="component" value="Unassembled WGS sequence"/>
</dbReference>
<dbReference type="SUPFAM" id="SSF52540">
    <property type="entry name" value="P-loop containing nucleoside triphosphate hydrolases"/>
    <property type="match status" value="1"/>
</dbReference>
<dbReference type="GO" id="GO:0003677">
    <property type="term" value="F:DNA binding"/>
    <property type="evidence" value="ECO:0007669"/>
    <property type="project" value="UniProtKB-KW"/>
</dbReference>
<dbReference type="CDD" id="cd17932">
    <property type="entry name" value="DEXQc_UvrD"/>
    <property type="match status" value="1"/>
</dbReference>
<protein>
    <recommendedName>
        <fullName evidence="13">DNA 3'-5' helicase</fullName>
        <ecNumber evidence="13">5.6.2.4</ecNumber>
    </recommendedName>
</protein>
<dbReference type="EMBL" id="SDWV01000016">
    <property type="protein sequence ID" value="RYC07248.1"/>
    <property type="molecule type" value="Genomic_DNA"/>
</dbReference>
<feature type="domain" description="UvrD-like helicase ATP-binding" evidence="16">
    <location>
        <begin position="25"/>
        <end position="367"/>
    </location>
</feature>
<keyword evidence="10" id="KW-0234">DNA repair</keyword>
<evidence type="ECO:0000256" key="8">
    <source>
        <dbReference type="ARBA" id="ARBA00022840"/>
    </source>
</evidence>
<dbReference type="PROSITE" id="PS51217">
    <property type="entry name" value="UVRD_HELICASE_CTER"/>
    <property type="match status" value="1"/>
</dbReference>
<evidence type="ECO:0000259" key="16">
    <source>
        <dbReference type="PROSITE" id="PS51198"/>
    </source>
</evidence>
<evidence type="ECO:0000256" key="3">
    <source>
        <dbReference type="ARBA" id="ARBA00022741"/>
    </source>
</evidence>
<keyword evidence="3 15" id="KW-0547">Nucleotide-binding</keyword>
<reference evidence="18 19" key="1">
    <citation type="submission" date="2019-01" db="EMBL/GenBank/DDBJ databases">
        <title>Novel species of Nocardioides.</title>
        <authorList>
            <person name="Liu Q."/>
            <person name="X Y.-H."/>
        </authorList>
    </citation>
    <scope>NUCLEOTIDE SEQUENCE [LARGE SCALE GENOMIC DNA]</scope>
    <source>
        <strain evidence="18 19">HLT2-9</strain>
    </source>
</reference>
<evidence type="ECO:0000256" key="7">
    <source>
        <dbReference type="ARBA" id="ARBA00022839"/>
    </source>
</evidence>
<keyword evidence="8 15" id="KW-0067">ATP-binding</keyword>
<dbReference type="Pfam" id="PF13361">
    <property type="entry name" value="UvrD_C"/>
    <property type="match status" value="2"/>
</dbReference>
<dbReference type="Gene3D" id="3.40.50.300">
    <property type="entry name" value="P-loop containing nucleotide triphosphate hydrolases"/>
    <property type="match status" value="3"/>
</dbReference>
<keyword evidence="2" id="KW-0540">Nuclease</keyword>
<dbReference type="Gene3D" id="1.10.10.160">
    <property type="match status" value="1"/>
</dbReference>
<evidence type="ECO:0000256" key="12">
    <source>
        <dbReference type="ARBA" id="ARBA00034617"/>
    </source>
</evidence>
<dbReference type="InterPro" id="IPR011604">
    <property type="entry name" value="PDDEXK-like_dom_sf"/>
</dbReference>
<evidence type="ECO:0000256" key="9">
    <source>
        <dbReference type="ARBA" id="ARBA00023125"/>
    </source>
</evidence>
<evidence type="ECO:0000313" key="18">
    <source>
        <dbReference type="EMBL" id="RYC07248.1"/>
    </source>
</evidence>
<gene>
    <name evidence="18" type="ORF">EUA94_15295</name>
</gene>
<dbReference type="GO" id="GO:0004527">
    <property type="term" value="F:exonuclease activity"/>
    <property type="evidence" value="ECO:0007669"/>
    <property type="project" value="UniProtKB-KW"/>
</dbReference>
<keyword evidence="9" id="KW-0238">DNA-binding</keyword>
<dbReference type="InterPro" id="IPR014016">
    <property type="entry name" value="UvrD-like_ATP-bd"/>
</dbReference>
<comment type="caution">
    <text evidence="18">The sequence shown here is derived from an EMBL/GenBank/DDBJ whole genome shotgun (WGS) entry which is preliminary data.</text>
</comment>
<proteinExistence type="inferred from homology"/>
<evidence type="ECO:0000313" key="19">
    <source>
        <dbReference type="Proteomes" id="UP000291101"/>
    </source>
</evidence>
<comment type="similarity">
    <text evidence="1">Belongs to the helicase family. UvrD subfamily.</text>
</comment>
<evidence type="ECO:0000256" key="1">
    <source>
        <dbReference type="ARBA" id="ARBA00009922"/>
    </source>
</evidence>
<dbReference type="PANTHER" id="PTHR11070:SF55">
    <property type="entry name" value="DNA 3'-5' HELICASE"/>
    <property type="match status" value="1"/>
</dbReference>
<evidence type="ECO:0000256" key="5">
    <source>
        <dbReference type="ARBA" id="ARBA00022801"/>
    </source>
</evidence>
<evidence type="ECO:0000256" key="14">
    <source>
        <dbReference type="ARBA" id="ARBA00048988"/>
    </source>
</evidence>
<dbReference type="Gene3D" id="3.90.320.10">
    <property type="match status" value="1"/>
</dbReference>
<comment type="catalytic activity">
    <reaction evidence="14">
        <text>ATP + H2O = ADP + phosphate + H(+)</text>
        <dbReference type="Rhea" id="RHEA:13065"/>
        <dbReference type="ChEBI" id="CHEBI:15377"/>
        <dbReference type="ChEBI" id="CHEBI:15378"/>
        <dbReference type="ChEBI" id="CHEBI:30616"/>
        <dbReference type="ChEBI" id="CHEBI:43474"/>
        <dbReference type="ChEBI" id="CHEBI:456216"/>
        <dbReference type="EC" id="5.6.2.4"/>
    </reaction>
</comment>
<dbReference type="PANTHER" id="PTHR11070">
    <property type="entry name" value="UVRD / RECB / PCRA DNA HELICASE FAMILY MEMBER"/>
    <property type="match status" value="1"/>
</dbReference>
<keyword evidence="6 15" id="KW-0347">Helicase</keyword>
<accession>A0A4Q2SSL0</accession>
<comment type="catalytic activity">
    <reaction evidence="12">
        <text>Couples ATP hydrolysis with the unwinding of duplex DNA by translocating in the 3'-5' direction.</text>
        <dbReference type="EC" id="5.6.2.4"/>
    </reaction>
</comment>
<dbReference type="InterPro" id="IPR027417">
    <property type="entry name" value="P-loop_NTPase"/>
</dbReference>
<dbReference type="InterPro" id="IPR011335">
    <property type="entry name" value="Restrct_endonuc-II-like"/>
</dbReference>
<dbReference type="GO" id="GO:0000725">
    <property type="term" value="P:recombinational repair"/>
    <property type="evidence" value="ECO:0007669"/>
    <property type="project" value="TreeGrafter"/>
</dbReference>
<dbReference type="SUPFAM" id="SSF52980">
    <property type="entry name" value="Restriction endonuclease-like"/>
    <property type="match status" value="1"/>
</dbReference>
<name>A0A4Q2SSL0_9ACTN</name>
<dbReference type="InterPro" id="IPR000212">
    <property type="entry name" value="DNA_helicase_UvrD/REP"/>
</dbReference>
<evidence type="ECO:0000256" key="2">
    <source>
        <dbReference type="ARBA" id="ARBA00022722"/>
    </source>
</evidence>
<dbReference type="AlphaFoldDB" id="A0A4Q2SSL0"/>
<evidence type="ECO:0000256" key="10">
    <source>
        <dbReference type="ARBA" id="ARBA00023204"/>
    </source>
</evidence>
<dbReference type="Gene3D" id="1.10.486.10">
    <property type="entry name" value="PCRA, domain 4"/>
    <property type="match status" value="1"/>
</dbReference>
<dbReference type="OrthoDB" id="9806690at2"/>
<dbReference type="InterPro" id="IPR038726">
    <property type="entry name" value="PDDEXK_AddAB-type"/>
</dbReference>
<evidence type="ECO:0000256" key="13">
    <source>
        <dbReference type="ARBA" id="ARBA00034808"/>
    </source>
</evidence>
<evidence type="ECO:0000259" key="17">
    <source>
        <dbReference type="PROSITE" id="PS51217"/>
    </source>
</evidence>
<dbReference type="GO" id="GO:0005829">
    <property type="term" value="C:cytosol"/>
    <property type="evidence" value="ECO:0007669"/>
    <property type="project" value="TreeGrafter"/>
</dbReference>
<keyword evidence="11" id="KW-0413">Isomerase</keyword>
<keyword evidence="19" id="KW-1185">Reference proteome</keyword>
<dbReference type="GO" id="GO:0043138">
    <property type="term" value="F:3'-5' DNA helicase activity"/>
    <property type="evidence" value="ECO:0007669"/>
    <property type="project" value="UniProtKB-EC"/>
</dbReference>